<organism evidence="2 3">
    <name type="scientific">Heyndrickxia sporothermodurans</name>
    <dbReference type="NCBI Taxonomy" id="46224"/>
    <lineage>
        <taxon>Bacteria</taxon>
        <taxon>Bacillati</taxon>
        <taxon>Bacillota</taxon>
        <taxon>Bacilli</taxon>
        <taxon>Bacillales</taxon>
        <taxon>Bacillaceae</taxon>
        <taxon>Heyndrickxia</taxon>
    </lineage>
</organism>
<name>A0A150KUY3_9BACI</name>
<evidence type="ECO:0000256" key="1">
    <source>
        <dbReference type="SAM" id="Phobius"/>
    </source>
</evidence>
<feature type="transmembrane region" description="Helical" evidence="1">
    <location>
        <begin position="164"/>
        <end position="183"/>
    </location>
</feature>
<keyword evidence="3" id="KW-1185">Reference proteome</keyword>
<protein>
    <recommendedName>
        <fullName evidence="4">DUF998 domain-containing protein</fullName>
    </recommendedName>
</protein>
<sequence length="218" mass="24228">MEKGYRLLGASIFVGGILMLIATVLHPPLVNPYDGQTAFHGYSHSRLWMWDHILMLLATFLWLLGLAGSRFYYSAGKLSSKLGSYSFIVSISIWIIILSAELTILPIIGEEVIQNDGSTLFKVWESVFSFLLLAGYFAVACGWIGVFLYGWGMRSVKTEHFSSLFNNSALYSGLIGLIGIIITCISFPIGYIVIPLTSGPPFIWTMLLAVKMLRKQVE</sequence>
<reference evidence="2 3" key="1">
    <citation type="submission" date="2016-01" db="EMBL/GenBank/DDBJ databases">
        <title>Genome Sequences of Twelve Sporeforming Bacillus Species Isolated from Foods.</title>
        <authorList>
            <person name="Berendsen E.M."/>
            <person name="Wells-Bennik M.H."/>
            <person name="Krawcyk A.O."/>
            <person name="De Jong A."/>
            <person name="Holsappel S."/>
            <person name="Eijlander R.T."/>
            <person name="Kuipers O.P."/>
        </authorList>
    </citation>
    <scope>NUCLEOTIDE SEQUENCE [LARGE SCALE GENOMIC DNA]</scope>
    <source>
        <strain evidence="2 3">B4102</strain>
    </source>
</reference>
<proteinExistence type="predicted"/>
<dbReference type="PATRIC" id="fig|46224.3.peg.3502"/>
<feature type="transmembrane region" description="Helical" evidence="1">
    <location>
        <begin position="49"/>
        <end position="73"/>
    </location>
</feature>
<accession>A0A150KUY3</accession>
<dbReference type="EMBL" id="LQYN01000068">
    <property type="protein sequence ID" value="KYD03516.1"/>
    <property type="molecule type" value="Genomic_DNA"/>
</dbReference>
<dbReference type="AlphaFoldDB" id="A0A150KUY3"/>
<evidence type="ECO:0000313" key="3">
    <source>
        <dbReference type="Proteomes" id="UP000075666"/>
    </source>
</evidence>
<keyword evidence="1" id="KW-0812">Transmembrane</keyword>
<feature type="transmembrane region" description="Helical" evidence="1">
    <location>
        <begin position="128"/>
        <end position="152"/>
    </location>
</feature>
<keyword evidence="1" id="KW-1133">Transmembrane helix</keyword>
<dbReference type="RefSeq" id="WP_235598338.1">
    <property type="nucleotide sequence ID" value="NZ_JARMRW010000004.1"/>
</dbReference>
<evidence type="ECO:0008006" key="4">
    <source>
        <dbReference type="Google" id="ProtNLM"/>
    </source>
</evidence>
<feature type="transmembrane region" description="Helical" evidence="1">
    <location>
        <begin position="85"/>
        <end position="108"/>
    </location>
</feature>
<feature type="transmembrane region" description="Helical" evidence="1">
    <location>
        <begin position="7"/>
        <end position="29"/>
    </location>
</feature>
<comment type="caution">
    <text evidence="2">The sequence shown here is derived from an EMBL/GenBank/DDBJ whole genome shotgun (WGS) entry which is preliminary data.</text>
</comment>
<keyword evidence="1" id="KW-0472">Membrane</keyword>
<gene>
    <name evidence="2" type="ORF">B4102_3366</name>
</gene>
<evidence type="ECO:0000313" key="2">
    <source>
        <dbReference type="EMBL" id="KYD03516.1"/>
    </source>
</evidence>
<dbReference type="Proteomes" id="UP000075666">
    <property type="component" value="Unassembled WGS sequence"/>
</dbReference>